<accession>A0ABP8M261</accession>
<sequence length="573" mass="65805">MGSILLVSAGYTGSIIPRVFQNDVPIVQQEYLKAYGKREPVKPGKTPQPNILFITSDQHYWMRMGYNDPAISTPNLDRLAKSGLIFDRAYTCNPVCTPTRASMITGLYPSQHGAYALGTKLPETVPTIGNYLQELGYKSAIIGKAHFMPLEGSAEYPSLEAYPVLQDLDFWRKYHGPFYGFERAELARPHGDESHVGQHYAIWMEEKLKKEGRSPVEWKQWFRKPDQSKFANSNPAMRKAMNANAATGEAQYGAWNIPEDYHLNSWIASRTIANLDMAKKEGKPFFIWASFFDPHPPYLVSEPWASMYKPENMKLPDVPEGDMEDMPYHYRMTQKNGKRGWGSQYFEDGQGVHGFNIQATDKEKARKDMAIYYGMISMMDKYIGLIIDHLDRTGLRENTIIVFTTDHGHHIGTHNLYAKGGFAFEEDLRIPFIVSWKNHVPANKRTDALVSVVDLAPTFLTLAGREKPMTMAGLDVSPLWLGKTEHIRDWVIAENHFQRTKFYQKSYIEARYKVTWYMQSDEGELFDLEKDPGEFNNLWNQKEYQELKLQLLQRAMKADMAKETCWMPRIGPA</sequence>
<evidence type="ECO:0000256" key="1">
    <source>
        <dbReference type="ARBA" id="ARBA00008779"/>
    </source>
</evidence>
<gene>
    <name evidence="5" type="ORF">GCM10023091_24830</name>
</gene>
<organism evidence="5 6">
    <name type="scientific">Ravibacter arvi</name>
    <dbReference type="NCBI Taxonomy" id="2051041"/>
    <lineage>
        <taxon>Bacteria</taxon>
        <taxon>Pseudomonadati</taxon>
        <taxon>Bacteroidota</taxon>
        <taxon>Cytophagia</taxon>
        <taxon>Cytophagales</taxon>
        <taxon>Spirosomataceae</taxon>
        <taxon>Ravibacter</taxon>
    </lineage>
</organism>
<feature type="domain" description="Sulfatase N-terminal" evidence="4">
    <location>
        <begin position="49"/>
        <end position="464"/>
    </location>
</feature>
<dbReference type="EMBL" id="BAABEY010000024">
    <property type="protein sequence ID" value="GAA4440748.1"/>
    <property type="molecule type" value="Genomic_DNA"/>
</dbReference>
<evidence type="ECO:0000313" key="6">
    <source>
        <dbReference type="Proteomes" id="UP001501508"/>
    </source>
</evidence>
<dbReference type="InterPro" id="IPR017850">
    <property type="entry name" value="Alkaline_phosphatase_core_sf"/>
</dbReference>
<evidence type="ECO:0000259" key="4">
    <source>
        <dbReference type="Pfam" id="PF00884"/>
    </source>
</evidence>
<name>A0ABP8M261_9BACT</name>
<dbReference type="InterPro" id="IPR024607">
    <property type="entry name" value="Sulfatase_CS"/>
</dbReference>
<dbReference type="SUPFAM" id="SSF53649">
    <property type="entry name" value="Alkaline phosphatase-like"/>
    <property type="match status" value="1"/>
</dbReference>
<evidence type="ECO:0000256" key="3">
    <source>
        <dbReference type="ARBA" id="ARBA00022801"/>
    </source>
</evidence>
<dbReference type="Proteomes" id="UP001501508">
    <property type="component" value="Unassembled WGS sequence"/>
</dbReference>
<reference evidence="6" key="1">
    <citation type="journal article" date="2019" name="Int. J. Syst. Evol. Microbiol.">
        <title>The Global Catalogue of Microorganisms (GCM) 10K type strain sequencing project: providing services to taxonomists for standard genome sequencing and annotation.</title>
        <authorList>
            <consortium name="The Broad Institute Genomics Platform"/>
            <consortium name="The Broad Institute Genome Sequencing Center for Infectious Disease"/>
            <person name="Wu L."/>
            <person name="Ma J."/>
        </authorList>
    </citation>
    <scope>NUCLEOTIDE SEQUENCE [LARGE SCALE GENOMIC DNA]</scope>
    <source>
        <strain evidence="6">JCM 31920</strain>
    </source>
</reference>
<comment type="caution">
    <text evidence="5">The sequence shown here is derived from an EMBL/GenBank/DDBJ whole genome shotgun (WGS) entry which is preliminary data.</text>
</comment>
<keyword evidence="6" id="KW-1185">Reference proteome</keyword>
<protein>
    <submittedName>
        <fullName evidence="5">Sulfatase-like hydrolase/transferase</fullName>
    </submittedName>
</protein>
<dbReference type="PANTHER" id="PTHR45953:SF1">
    <property type="entry name" value="IDURONATE 2-SULFATASE"/>
    <property type="match status" value="1"/>
</dbReference>
<dbReference type="Gene3D" id="3.40.720.10">
    <property type="entry name" value="Alkaline Phosphatase, subunit A"/>
    <property type="match status" value="1"/>
</dbReference>
<comment type="similarity">
    <text evidence="1">Belongs to the sulfatase family.</text>
</comment>
<keyword evidence="2" id="KW-0479">Metal-binding</keyword>
<dbReference type="Pfam" id="PF00884">
    <property type="entry name" value="Sulfatase"/>
    <property type="match status" value="1"/>
</dbReference>
<proteinExistence type="inferred from homology"/>
<dbReference type="PANTHER" id="PTHR45953">
    <property type="entry name" value="IDURONATE 2-SULFATASE"/>
    <property type="match status" value="1"/>
</dbReference>
<evidence type="ECO:0000313" key="5">
    <source>
        <dbReference type="EMBL" id="GAA4440748.1"/>
    </source>
</evidence>
<dbReference type="PROSITE" id="PS00523">
    <property type="entry name" value="SULFATASE_1"/>
    <property type="match status" value="1"/>
</dbReference>
<dbReference type="InterPro" id="IPR000917">
    <property type="entry name" value="Sulfatase_N"/>
</dbReference>
<evidence type="ECO:0000256" key="2">
    <source>
        <dbReference type="ARBA" id="ARBA00022723"/>
    </source>
</evidence>
<keyword evidence="3" id="KW-0378">Hydrolase</keyword>